<feature type="region of interest" description="Disordered" evidence="1">
    <location>
        <begin position="1049"/>
        <end position="1124"/>
    </location>
</feature>
<feature type="compositionally biased region" description="Polar residues" evidence="1">
    <location>
        <begin position="1087"/>
        <end position="1098"/>
    </location>
</feature>
<comment type="caution">
    <text evidence="2">The sequence shown here is derived from an EMBL/GenBank/DDBJ whole genome shotgun (WGS) entry which is preliminary data.</text>
</comment>
<accession>A0ABQ9H4D2</accession>
<reference evidence="2 3" key="1">
    <citation type="submission" date="2023-02" db="EMBL/GenBank/DDBJ databases">
        <title>LHISI_Scaffold_Assembly.</title>
        <authorList>
            <person name="Stuart O.P."/>
            <person name="Cleave R."/>
            <person name="Magrath M.J.L."/>
            <person name="Mikheyev A.S."/>
        </authorList>
    </citation>
    <scope>NUCLEOTIDE SEQUENCE [LARGE SCALE GENOMIC DNA]</scope>
    <source>
        <strain evidence="2">Daus_M_001</strain>
        <tissue evidence="2">Leg muscle</tissue>
    </source>
</reference>
<evidence type="ECO:0000256" key="1">
    <source>
        <dbReference type="SAM" id="MobiDB-lite"/>
    </source>
</evidence>
<keyword evidence="3" id="KW-1185">Reference proteome</keyword>
<proteinExistence type="predicted"/>
<dbReference type="Proteomes" id="UP001159363">
    <property type="component" value="Chromosome 6"/>
</dbReference>
<evidence type="ECO:0000313" key="2">
    <source>
        <dbReference type="EMBL" id="KAJ8879153.1"/>
    </source>
</evidence>
<feature type="compositionally biased region" description="Low complexity" evidence="1">
    <location>
        <begin position="1051"/>
        <end position="1069"/>
    </location>
</feature>
<gene>
    <name evidence="2" type="ORF">PR048_019759</name>
</gene>
<evidence type="ECO:0000313" key="3">
    <source>
        <dbReference type="Proteomes" id="UP001159363"/>
    </source>
</evidence>
<dbReference type="EMBL" id="JARBHB010000007">
    <property type="protein sequence ID" value="KAJ8879153.1"/>
    <property type="molecule type" value="Genomic_DNA"/>
</dbReference>
<name>A0ABQ9H4D2_9NEOP</name>
<feature type="compositionally biased region" description="Basic and acidic residues" evidence="1">
    <location>
        <begin position="1099"/>
        <end position="1111"/>
    </location>
</feature>
<sequence length="1213" mass="133752">MADVATRTDEYSKDPTLVCARNAACFHVTSCAGRTKTGELSPAPCYPAIVIGRPRRDFKTANWSGNSTCVLPARLLTHCARWRNAGRSPQLHLAAWEDFPSWHSKGAVAMAVSDRGSTRARNKPACAVDLENTAALVAPARCVGAEPLSPARLFRSRRVHKQRVISCPLLRAPANDDIHERLECRKDLGTHWTRQPLNASKHFVAVKAFSLYRRSSSHESILWRLLCGLWFHLLYNILYDNSEICSAELITDSIPRYVVASRYLACPKIHPFPFKIITLRRRIGIKCSTVTLNNCDVMGMGRSFEHDSTIEKYLIVHRFTTPSGDTSGNMVWYEATQMSDINLLHGQSQPKLNFRLFAGRHAKCDCFRGRSLRLVCGRPDELVTVRECWMAGKVERGGDPSPSGCMPGGNWVCASNFPPPTGMNCLLLLRPAGPPRITKHNLLHPIPPFFTSPSPFFVFGSSAFEGVFFAGAEAGWGIVLNLGFGGKKQGVLSTSAISQTVSQDKNALIGARDPLTSWRCPKLPCPKSTLANALAGYAVIKTLSCSRRSLIVEVITMCGAQYQLNGRELCCPTHIISKRLNAYGPERNTSGSSTSDGKVNFRKRLTPLLGPRWCSGYITLLPRRAPGSIPVGSPLGFSHCGIVPERCRLPARFLGYLPFPPPLYSGAAPYSPRFTLIGSQDLDVNVGLWCGKVCFPPRRFWFCHRQIRVCGHASEFSWRSSMYSITPSLFSYYMGSFTTNNDEYLRVSFLNPGLEKQEHLERTRRLTAMPATFPACGNPGALRWESNPVDTARIVVFELSYARLHYRGSKLDQRSDLRSTQKTVAPFEFRAGLEIKMKSISNRRNWWFEISIRDQQPSIKKFLLARHFYIGTKIKLDLGSGKMLVQPGIRLSGYSLAEPLPLALHQTTWRVIKSVIGDSINLLEGRLRISAANRSLPDVCSLGMDPRGNRASKVKGAIRATLTRTPSASSLLRASCCSAPAVTLTGVLFLPGSLLPDWDDGGCELRRGWEGGGRIDFPGDVGSADYACAPATHRAVFPVARSIIHGRESDSAANRSLRSNAATALSSTTPPTPPYPISAGQGGNYLGLSTEQSSPTTKQKVERASSRRHDPPFSPLRPPGAGGGRNSPICYNASEVVAAVEKLLARCYIYGQSFFGSPSQPSFNLPIHSCSYLKFLAKRALRKIAWLVRFSKMYCGDSGIYMKYAALLLQGEQ</sequence>
<protein>
    <submittedName>
        <fullName evidence="2">Uncharacterized protein</fullName>
    </submittedName>
</protein>
<organism evidence="2 3">
    <name type="scientific">Dryococelus australis</name>
    <dbReference type="NCBI Taxonomy" id="614101"/>
    <lineage>
        <taxon>Eukaryota</taxon>
        <taxon>Metazoa</taxon>
        <taxon>Ecdysozoa</taxon>
        <taxon>Arthropoda</taxon>
        <taxon>Hexapoda</taxon>
        <taxon>Insecta</taxon>
        <taxon>Pterygota</taxon>
        <taxon>Neoptera</taxon>
        <taxon>Polyneoptera</taxon>
        <taxon>Phasmatodea</taxon>
        <taxon>Verophasmatodea</taxon>
        <taxon>Anareolatae</taxon>
        <taxon>Phasmatidae</taxon>
        <taxon>Eurycanthinae</taxon>
        <taxon>Dryococelus</taxon>
    </lineage>
</organism>